<evidence type="ECO:0000256" key="4">
    <source>
        <dbReference type="ARBA" id="ARBA00022475"/>
    </source>
</evidence>
<evidence type="ECO:0008006" key="11">
    <source>
        <dbReference type="Google" id="ProtNLM"/>
    </source>
</evidence>
<evidence type="ECO:0000256" key="2">
    <source>
        <dbReference type="ARBA" id="ARBA00010735"/>
    </source>
</evidence>
<evidence type="ECO:0000256" key="8">
    <source>
        <dbReference type="SAM" id="Phobius"/>
    </source>
</evidence>
<organism evidence="9 10">
    <name type="scientific">Pararhodospirillum oryzae</name>
    <dbReference type="NCBI Taxonomy" id="478448"/>
    <lineage>
        <taxon>Bacteria</taxon>
        <taxon>Pseudomonadati</taxon>
        <taxon>Pseudomonadota</taxon>
        <taxon>Alphaproteobacteria</taxon>
        <taxon>Rhodospirillales</taxon>
        <taxon>Rhodospirillaceae</taxon>
        <taxon>Pararhodospirillum</taxon>
    </lineage>
</organism>
<protein>
    <recommendedName>
        <fullName evidence="11">Branched-chain amino acid ABC transporter permease</fullName>
    </recommendedName>
</protein>
<name>A0A512H6W1_9PROT</name>
<keyword evidence="5 8" id="KW-0812">Transmembrane</keyword>
<evidence type="ECO:0000256" key="6">
    <source>
        <dbReference type="ARBA" id="ARBA00022989"/>
    </source>
</evidence>
<feature type="transmembrane region" description="Helical" evidence="8">
    <location>
        <begin position="78"/>
        <end position="102"/>
    </location>
</feature>
<keyword evidence="7 8" id="KW-0472">Membrane</keyword>
<reference evidence="9 10" key="1">
    <citation type="submission" date="2019-07" db="EMBL/GenBank/DDBJ databases">
        <title>Whole genome shotgun sequence of Rhodospirillum oryzae NBRC 107573.</title>
        <authorList>
            <person name="Hosoyama A."/>
            <person name="Uohara A."/>
            <person name="Ohji S."/>
            <person name="Ichikawa N."/>
        </authorList>
    </citation>
    <scope>NUCLEOTIDE SEQUENCE [LARGE SCALE GENOMIC DNA]</scope>
    <source>
        <strain evidence="9 10">NBRC 107573</strain>
    </source>
</reference>
<gene>
    <name evidence="9" type="ORF">ROR02_13050</name>
</gene>
<feature type="transmembrane region" description="Helical" evidence="8">
    <location>
        <begin position="172"/>
        <end position="190"/>
    </location>
</feature>
<comment type="subcellular location">
    <subcellularLocation>
        <location evidence="1">Cell membrane</location>
        <topology evidence="1">Multi-pass membrane protein</topology>
    </subcellularLocation>
</comment>
<evidence type="ECO:0000256" key="5">
    <source>
        <dbReference type="ARBA" id="ARBA00022692"/>
    </source>
</evidence>
<dbReference type="PANTHER" id="PTHR34979:SF1">
    <property type="entry name" value="INNER MEMBRANE PROTEIN YGAZ"/>
    <property type="match status" value="1"/>
</dbReference>
<dbReference type="AlphaFoldDB" id="A0A512H6W1"/>
<dbReference type="PANTHER" id="PTHR34979">
    <property type="entry name" value="INNER MEMBRANE PROTEIN YGAZ"/>
    <property type="match status" value="1"/>
</dbReference>
<dbReference type="InterPro" id="IPR011606">
    <property type="entry name" value="Brnchd-chn_aa_trnsp_permease"/>
</dbReference>
<dbReference type="RefSeq" id="WP_147163212.1">
    <property type="nucleotide sequence ID" value="NZ_BJZO01000028.1"/>
</dbReference>
<feature type="transmembrane region" description="Helical" evidence="8">
    <location>
        <begin position="20"/>
        <end position="40"/>
    </location>
</feature>
<evidence type="ECO:0000313" key="9">
    <source>
        <dbReference type="EMBL" id="GEO81174.1"/>
    </source>
</evidence>
<evidence type="ECO:0000256" key="7">
    <source>
        <dbReference type="ARBA" id="ARBA00023136"/>
    </source>
</evidence>
<comment type="similarity">
    <text evidence="2">Belongs to the AzlC family.</text>
</comment>
<dbReference type="EMBL" id="BJZO01000028">
    <property type="protein sequence ID" value="GEO81174.1"/>
    <property type="molecule type" value="Genomic_DNA"/>
</dbReference>
<keyword evidence="6 8" id="KW-1133">Transmembrane helix</keyword>
<dbReference type="Pfam" id="PF03591">
    <property type="entry name" value="AzlC"/>
    <property type="match status" value="1"/>
</dbReference>
<accession>A0A512H6W1</accession>
<dbReference type="GO" id="GO:0005886">
    <property type="term" value="C:plasma membrane"/>
    <property type="evidence" value="ECO:0007669"/>
    <property type="project" value="UniProtKB-SubCell"/>
</dbReference>
<comment type="caution">
    <text evidence="9">The sequence shown here is derived from an EMBL/GenBank/DDBJ whole genome shotgun (WGS) entry which is preliminary data.</text>
</comment>
<dbReference type="Proteomes" id="UP000321567">
    <property type="component" value="Unassembled WGS sequence"/>
</dbReference>
<keyword evidence="4" id="KW-1003">Cell membrane</keyword>
<feature type="transmembrane region" description="Helical" evidence="8">
    <location>
        <begin position="220"/>
        <end position="238"/>
    </location>
</feature>
<dbReference type="GO" id="GO:1903785">
    <property type="term" value="P:L-valine transmembrane transport"/>
    <property type="evidence" value="ECO:0007669"/>
    <property type="project" value="TreeGrafter"/>
</dbReference>
<proteinExistence type="inferred from homology"/>
<keyword evidence="10" id="KW-1185">Reference proteome</keyword>
<dbReference type="OrthoDB" id="9803444at2"/>
<feature type="transmembrane region" description="Helical" evidence="8">
    <location>
        <begin position="197"/>
        <end position="214"/>
    </location>
</feature>
<keyword evidence="3" id="KW-0813">Transport</keyword>
<evidence type="ECO:0000313" key="10">
    <source>
        <dbReference type="Proteomes" id="UP000321567"/>
    </source>
</evidence>
<evidence type="ECO:0000256" key="1">
    <source>
        <dbReference type="ARBA" id="ARBA00004651"/>
    </source>
</evidence>
<sequence length="252" mass="26174">MSGAVRPPRRLAPDGFRAGVVACLPTVLGYWSIGFAAGGIGTVSGFSPLEVVGLATVLYAGSAQFLFYSLVLAQADTLALVLAVLLVNGRYVLMSAALAPFFRGRGWGEKLAAGLLLTDETFGVAVQRARAGGGLPFPWLLGLNLGAYVNWGVANLTGALLARHLPESMLEALGFSLTAMFVGLLLFTCLESQTRGLELVAIAVAAIVVLALAALAPLPLVLLVATTMGALASALLALRRARGGRRWLRPSC</sequence>
<feature type="transmembrane region" description="Helical" evidence="8">
    <location>
        <begin position="52"/>
        <end position="71"/>
    </location>
</feature>
<evidence type="ECO:0000256" key="3">
    <source>
        <dbReference type="ARBA" id="ARBA00022448"/>
    </source>
</evidence>